<dbReference type="Proteomes" id="UP000789920">
    <property type="component" value="Unassembled WGS sequence"/>
</dbReference>
<proteinExistence type="predicted"/>
<gene>
    <name evidence="1" type="ORF">RPERSI_LOCUS15287</name>
</gene>
<name>A0ACA9QQY5_9GLOM</name>
<accession>A0ACA9QQY5</accession>
<keyword evidence="2" id="KW-1185">Reference proteome</keyword>
<sequence>NMEAKKKKKVSVVKKKPIENVNSSNSLLNGSALNIEDKRPKILLNSRIPVDDVDQICNPKSDEVYKDWLGYDIDLLKRILESRASPCTSSLWFLSPNCAQLAADTFSVLIAIFDEKDEQYA</sequence>
<protein>
    <submittedName>
        <fullName evidence="1">8170_t:CDS:1</fullName>
    </submittedName>
</protein>
<evidence type="ECO:0000313" key="1">
    <source>
        <dbReference type="EMBL" id="CAG8761552.1"/>
    </source>
</evidence>
<dbReference type="EMBL" id="CAJVQC010036528">
    <property type="protein sequence ID" value="CAG8761552.1"/>
    <property type="molecule type" value="Genomic_DNA"/>
</dbReference>
<feature type="non-terminal residue" evidence="1">
    <location>
        <position position="121"/>
    </location>
</feature>
<comment type="caution">
    <text evidence="1">The sequence shown here is derived from an EMBL/GenBank/DDBJ whole genome shotgun (WGS) entry which is preliminary data.</text>
</comment>
<organism evidence="1 2">
    <name type="scientific">Racocetra persica</name>
    <dbReference type="NCBI Taxonomy" id="160502"/>
    <lineage>
        <taxon>Eukaryota</taxon>
        <taxon>Fungi</taxon>
        <taxon>Fungi incertae sedis</taxon>
        <taxon>Mucoromycota</taxon>
        <taxon>Glomeromycotina</taxon>
        <taxon>Glomeromycetes</taxon>
        <taxon>Diversisporales</taxon>
        <taxon>Gigasporaceae</taxon>
        <taxon>Racocetra</taxon>
    </lineage>
</organism>
<reference evidence="1" key="1">
    <citation type="submission" date="2021-06" db="EMBL/GenBank/DDBJ databases">
        <authorList>
            <person name="Kallberg Y."/>
            <person name="Tangrot J."/>
            <person name="Rosling A."/>
        </authorList>
    </citation>
    <scope>NUCLEOTIDE SEQUENCE</scope>
    <source>
        <strain evidence="1">MA461A</strain>
    </source>
</reference>
<evidence type="ECO:0000313" key="2">
    <source>
        <dbReference type="Proteomes" id="UP000789920"/>
    </source>
</evidence>
<feature type="non-terminal residue" evidence="1">
    <location>
        <position position="1"/>
    </location>
</feature>